<dbReference type="Pfam" id="PF08439">
    <property type="entry name" value="Peptidase_M3_N"/>
    <property type="match status" value="1"/>
</dbReference>
<name>A0A223I233_THETR</name>
<dbReference type="EC" id="3.4.24.-" evidence="6"/>
<dbReference type="InterPro" id="IPR042088">
    <property type="entry name" value="OligoPept_F_C"/>
</dbReference>
<evidence type="ECO:0000313" key="10">
    <source>
        <dbReference type="Proteomes" id="UP000214975"/>
    </source>
</evidence>
<evidence type="ECO:0000256" key="1">
    <source>
        <dbReference type="ARBA" id="ARBA00022670"/>
    </source>
</evidence>
<dbReference type="GO" id="GO:0006508">
    <property type="term" value="P:proteolysis"/>
    <property type="evidence" value="ECO:0007669"/>
    <property type="project" value="UniProtKB-KW"/>
</dbReference>
<evidence type="ECO:0000256" key="5">
    <source>
        <dbReference type="ARBA" id="ARBA00023049"/>
    </source>
</evidence>
<evidence type="ECO:0000259" key="8">
    <source>
        <dbReference type="Pfam" id="PF08439"/>
    </source>
</evidence>
<dbReference type="Gene3D" id="1.10.287.830">
    <property type="entry name" value="putative peptidase helix hairpin domain like"/>
    <property type="match status" value="1"/>
</dbReference>
<dbReference type="Gene3D" id="1.10.1370.20">
    <property type="entry name" value="Oligoendopeptidase f, C-terminal domain"/>
    <property type="match status" value="1"/>
</dbReference>
<dbReference type="Pfam" id="PF01432">
    <property type="entry name" value="Peptidase_M3"/>
    <property type="match status" value="1"/>
</dbReference>
<keyword evidence="5 6" id="KW-0482">Metalloprotease</keyword>
<dbReference type="AlphaFoldDB" id="A0A223I233"/>
<comment type="cofactor">
    <cofactor evidence="6">
        <name>Zn(2+)</name>
        <dbReference type="ChEBI" id="CHEBI:29105"/>
    </cofactor>
    <text evidence="6">Binds 1 zinc ion.</text>
</comment>
<dbReference type="EMBL" id="CP016893">
    <property type="protein sequence ID" value="AST58793.1"/>
    <property type="molecule type" value="Genomic_DNA"/>
</dbReference>
<dbReference type="PANTHER" id="PTHR11804">
    <property type="entry name" value="PROTEASE M3 THIMET OLIGOPEPTIDASE-RELATED"/>
    <property type="match status" value="1"/>
</dbReference>
<feature type="domain" description="Peptidase M3A/M3B catalytic" evidence="7">
    <location>
        <begin position="204"/>
        <end position="583"/>
    </location>
</feature>
<dbReference type="Gene3D" id="1.20.140.70">
    <property type="entry name" value="Oligopeptidase f, N-terminal domain"/>
    <property type="match status" value="1"/>
</dbReference>
<evidence type="ECO:0000256" key="6">
    <source>
        <dbReference type="RuleBase" id="RU368091"/>
    </source>
</evidence>
<reference evidence="9 10" key="1">
    <citation type="submission" date="2016-08" db="EMBL/GenBank/DDBJ databases">
        <title>A novel genetic cassette of butanologenic Thermoanaerobacterium thermosaccharolyticum that directly convert cellulose to butanol.</title>
        <authorList>
            <person name="Li T."/>
            <person name="He J."/>
        </authorList>
    </citation>
    <scope>NUCLEOTIDE SEQUENCE [LARGE SCALE GENOMIC DNA]</scope>
    <source>
        <strain evidence="9 10">TG57</strain>
    </source>
</reference>
<evidence type="ECO:0000256" key="2">
    <source>
        <dbReference type="ARBA" id="ARBA00022723"/>
    </source>
</evidence>
<proteinExistence type="inferred from homology"/>
<dbReference type="RefSeq" id="WP_094397911.1">
    <property type="nucleotide sequence ID" value="NZ_CP016893.1"/>
</dbReference>
<dbReference type="SUPFAM" id="SSF55486">
    <property type="entry name" value="Metalloproteases ('zincins'), catalytic domain"/>
    <property type="match status" value="1"/>
</dbReference>
<comment type="similarity">
    <text evidence="6">Belongs to the peptidase M3B family.</text>
</comment>
<dbReference type="PANTHER" id="PTHR11804:SF84">
    <property type="entry name" value="SACCHAROLYSIN"/>
    <property type="match status" value="1"/>
</dbReference>
<evidence type="ECO:0000256" key="3">
    <source>
        <dbReference type="ARBA" id="ARBA00022801"/>
    </source>
</evidence>
<dbReference type="GO" id="GO:0004222">
    <property type="term" value="F:metalloendopeptidase activity"/>
    <property type="evidence" value="ECO:0007669"/>
    <property type="project" value="UniProtKB-UniRule"/>
</dbReference>
<dbReference type="InterPro" id="IPR045090">
    <property type="entry name" value="Pept_M3A_M3B"/>
</dbReference>
<keyword evidence="2 6" id="KW-0479">Metal-binding</keyword>
<accession>A0A223I233</accession>
<dbReference type="GO" id="GO:0046872">
    <property type="term" value="F:metal ion binding"/>
    <property type="evidence" value="ECO:0007669"/>
    <property type="project" value="UniProtKB-UniRule"/>
</dbReference>
<organism evidence="9 10">
    <name type="scientific">Thermoanaerobacterium thermosaccharolyticum</name>
    <name type="common">Clostridium thermosaccharolyticum</name>
    <dbReference type="NCBI Taxonomy" id="1517"/>
    <lineage>
        <taxon>Bacteria</taxon>
        <taxon>Bacillati</taxon>
        <taxon>Bacillota</taxon>
        <taxon>Clostridia</taxon>
        <taxon>Thermoanaerobacterales</taxon>
        <taxon>Thermoanaerobacteraceae</taxon>
        <taxon>Thermoanaerobacterium</taxon>
    </lineage>
</organism>
<protein>
    <recommendedName>
        <fullName evidence="6">Oligopeptidase F</fullName>
        <ecNumber evidence="6">3.4.24.-</ecNumber>
    </recommendedName>
</protein>
<sequence>MGKKLKDRKDIDDRYKWRLEDIYESDKEWNEDFDKARRLIGELSNFRGKIKDEKSLLDVLKLNEKLSMITERLFVFARMKRDEDNSNGKYQALADKAMRLNIESSSAASFILPEILSMDEGIIRGCIENNKDFEDYRHFLEDLLRYKPHTLTEREEMILAESAVMAQAPGNIFKMLDNADIRFPAIENEDGDYVELTHGNFIKFMSSSDRNVRKRAFQSLYGVYKSFVNTYASTTDSNVKKDIFYSKMRNYKTSLEASLFDDNVPIDVYNNLIDAIHERIDLLHRYVSLRKRMLNLDELHMYDLYVPLVENYDKEYDYEEAKDIVLKGLEPLGDEYIDILKEGFNNHWIDVYENRGKTSGAYSWGTYGVHPYVLLNFQGKLDDVFTIAHEMGHSLHTYYSDKAQKYINSQYKIFVAEVASTCNEAILIDYLIKNAKDRNEKLYLLNHYLEQFKGTIYRQVMFAEFEKFTHEEVEKGESLTPEKLCKKYHELNKFYYGNDIVIDDEIDYEWERIPHFYTSFYVYKYATGFSAATALSQMILNEGDVAVERYKEFLKSGGSDYPLNILKKAGVDLTTKKPILDALDVFESILDEIDGLLDR</sequence>
<evidence type="ECO:0000259" key="7">
    <source>
        <dbReference type="Pfam" id="PF01432"/>
    </source>
</evidence>
<keyword evidence="4 6" id="KW-0862">Zinc</keyword>
<dbReference type="InterPro" id="IPR001567">
    <property type="entry name" value="Pept_M3A_M3B_dom"/>
</dbReference>
<keyword evidence="3 6" id="KW-0378">Hydrolase</keyword>
<gene>
    <name evidence="9" type="ORF">Thert_03010</name>
</gene>
<dbReference type="GO" id="GO:0006518">
    <property type="term" value="P:peptide metabolic process"/>
    <property type="evidence" value="ECO:0007669"/>
    <property type="project" value="TreeGrafter"/>
</dbReference>
<comment type="function">
    <text evidence="6">Has oligopeptidase activity and degrades a variety of small bioactive peptides.</text>
</comment>
<dbReference type="CDD" id="cd09608">
    <property type="entry name" value="M3B_PepF"/>
    <property type="match status" value="1"/>
</dbReference>
<dbReference type="Proteomes" id="UP000214975">
    <property type="component" value="Chromosome"/>
</dbReference>
<keyword evidence="1 6" id="KW-0645">Protease</keyword>
<dbReference type="NCBIfam" id="TIGR00181">
    <property type="entry name" value="pepF"/>
    <property type="match status" value="1"/>
</dbReference>
<evidence type="ECO:0000256" key="4">
    <source>
        <dbReference type="ARBA" id="ARBA00022833"/>
    </source>
</evidence>
<evidence type="ECO:0000313" key="9">
    <source>
        <dbReference type="EMBL" id="AST58793.1"/>
    </source>
</evidence>
<feature type="domain" description="Oligopeptidase F N-terminal" evidence="8">
    <location>
        <begin position="114"/>
        <end position="183"/>
    </location>
</feature>
<dbReference type="InterPro" id="IPR004438">
    <property type="entry name" value="Peptidase_M3B"/>
</dbReference>
<dbReference type="InterPro" id="IPR013647">
    <property type="entry name" value="OligopepF_N_dom"/>
</dbReference>